<proteinExistence type="predicted"/>
<protein>
    <submittedName>
        <fullName evidence="1">Uncharacterized protein</fullName>
    </submittedName>
</protein>
<evidence type="ECO:0000313" key="2">
    <source>
        <dbReference type="Proteomes" id="UP001381693"/>
    </source>
</evidence>
<organism evidence="1 2">
    <name type="scientific">Halocaridina rubra</name>
    <name type="common">Hawaiian red shrimp</name>
    <dbReference type="NCBI Taxonomy" id="373956"/>
    <lineage>
        <taxon>Eukaryota</taxon>
        <taxon>Metazoa</taxon>
        <taxon>Ecdysozoa</taxon>
        <taxon>Arthropoda</taxon>
        <taxon>Crustacea</taxon>
        <taxon>Multicrustacea</taxon>
        <taxon>Malacostraca</taxon>
        <taxon>Eumalacostraca</taxon>
        <taxon>Eucarida</taxon>
        <taxon>Decapoda</taxon>
        <taxon>Pleocyemata</taxon>
        <taxon>Caridea</taxon>
        <taxon>Atyoidea</taxon>
        <taxon>Atyidae</taxon>
        <taxon>Halocaridina</taxon>
    </lineage>
</organism>
<name>A0AAN9A194_HALRR</name>
<evidence type="ECO:0000313" key="1">
    <source>
        <dbReference type="EMBL" id="KAK7068620.1"/>
    </source>
</evidence>
<dbReference type="AlphaFoldDB" id="A0AAN9A194"/>
<gene>
    <name evidence="1" type="ORF">SK128_000100</name>
</gene>
<feature type="non-terminal residue" evidence="1">
    <location>
        <position position="1"/>
    </location>
</feature>
<comment type="caution">
    <text evidence="1">The sequence shown here is derived from an EMBL/GenBank/DDBJ whole genome shotgun (WGS) entry which is preliminary data.</text>
</comment>
<keyword evidence="2" id="KW-1185">Reference proteome</keyword>
<dbReference type="Proteomes" id="UP001381693">
    <property type="component" value="Unassembled WGS sequence"/>
</dbReference>
<reference evidence="1 2" key="1">
    <citation type="submission" date="2023-11" db="EMBL/GenBank/DDBJ databases">
        <title>Halocaridina rubra genome assembly.</title>
        <authorList>
            <person name="Smith C."/>
        </authorList>
    </citation>
    <scope>NUCLEOTIDE SEQUENCE [LARGE SCALE GENOMIC DNA]</scope>
    <source>
        <strain evidence="1">EP-1</strain>
        <tissue evidence="1">Whole</tissue>
    </source>
</reference>
<accession>A0AAN9A194</accession>
<dbReference type="EMBL" id="JAXCGZ010017178">
    <property type="protein sequence ID" value="KAK7068620.1"/>
    <property type="molecule type" value="Genomic_DNA"/>
</dbReference>
<sequence length="68" mass="7716">VGDDGQAHMCAVASVNIDQTELHKKHHMGLDRTLYLAKRLDPEVSRDSVKRVVKCRERYQSIDPVPAM</sequence>